<comment type="caution">
    <text evidence="1">The sequence shown here is derived from an EMBL/GenBank/DDBJ whole genome shotgun (WGS) entry which is preliminary data.</text>
</comment>
<gene>
    <name evidence="1" type="ORF">J3U88_26990</name>
</gene>
<dbReference type="Pfam" id="PF14224">
    <property type="entry name" value="DUF4331"/>
    <property type="match status" value="1"/>
</dbReference>
<proteinExistence type="predicted"/>
<accession>A0A8J7QQ76</accession>
<sequence length="504" mass="54236">MSFPRKGIAVSTWTLTGFLLLLPILSASSHREAPHTLEIPKTDGTDFYMFRSYESGREDTITLIANYNPLQLPYGGPNYFLLDEDAVYEIHIDTNGDGIEDLTFQFNFANNLAENFTLPVGDGENVMNMAIPLVQIGALSAANNPNSGVLQVQESYTLDLISGDRRTGTRTAITNADGATTFSKPADNFGVKSIPDYAGYADSHIHTITLPNGDSGRVFVGQRQEGFVFNIGKGFDLLNLNPLGAVDAASSALQQVNITSLCLEIPISFLTQQGEPVIGAWTTASKRQNRVLLAEAVPVTNPFERNSSEGTTSFDNPDVEFGAWHQVSRLGMPLVNEVVIGLPDKNKFNFSEPKDDGQFAGYVTNPVFPELIEVLFSDAGAVAPNLFPREDLIQVFLTGIPGLNQPANGTAAEMLRLNTGIAPTPRAEQNTLGVLAGDNAGFPNGRRPGDDVVDAALRVVMGVLLDAEVAPTGSLPFTDGAAIDATMFQDRFPYLNPPVNGSDF</sequence>
<dbReference type="EMBL" id="JAFREP010000032">
    <property type="protein sequence ID" value="MBO1322150.1"/>
    <property type="molecule type" value="Genomic_DNA"/>
</dbReference>
<name>A0A8J7QQ76_9BACT</name>
<keyword evidence="2" id="KW-1185">Reference proteome</keyword>
<protein>
    <submittedName>
        <fullName evidence="1">DUF4331 domain-containing protein</fullName>
    </submittedName>
</protein>
<evidence type="ECO:0000313" key="2">
    <source>
        <dbReference type="Proteomes" id="UP000664417"/>
    </source>
</evidence>
<dbReference type="InterPro" id="IPR025566">
    <property type="entry name" value="DUF4331"/>
</dbReference>
<dbReference type="RefSeq" id="WP_207862123.1">
    <property type="nucleotide sequence ID" value="NZ_JAFREP010000032.1"/>
</dbReference>
<evidence type="ECO:0000313" key="1">
    <source>
        <dbReference type="EMBL" id="MBO1322150.1"/>
    </source>
</evidence>
<dbReference type="Proteomes" id="UP000664417">
    <property type="component" value="Unassembled WGS sequence"/>
</dbReference>
<organism evidence="1 2">
    <name type="scientific">Acanthopleuribacter pedis</name>
    <dbReference type="NCBI Taxonomy" id="442870"/>
    <lineage>
        <taxon>Bacteria</taxon>
        <taxon>Pseudomonadati</taxon>
        <taxon>Acidobacteriota</taxon>
        <taxon>Holophagae</taxon>
        <taxon>Acanthopleuribacterales</taxon>
        <taxon>Acanthopleuribacteraceae</taxon>
        <taxon>Acanthopleuribacter</taxon>
    </lineage>
</organism>
<reference evidence="1" key="1">
    <citation type="submission" date="2021-03" db="EMBL/GenBank/DDBJ databases">
        <authorList>
            <person name="Wang G."/>
        </authorList>
    </citation>
    <scope>NUCLEOTIDE SEQUENCE</scope>
    <source>
        <strain evidence="1">KCTC 12899</strain>
    </source>
</reference>
<dbReference type="AlphaFoldDB" id="A0A8J7QQ76"/>